<evidence type="ECO:0000313" key="3">
    <source>
        <dbReference type="Proteomes" id="UP000253141"/>
    </source>
</evidence>
<evidence type="ECO:0000256" key="1">
    <source>
        <dbReference type="SAM" id="Phobius"/>
    </source>
</evidence>
<keyword evidence="3" id="KW-1185">Reference proteome</keyword>
<keyword evidence="1" id="KW-0812">Transmembrane</keyword>
<proteinExistence type="predicted"/>
<comment type="caution">
    <text evidence="2">The sequence shown here is derived from an EMBL/GenBank/DDBJ whole genome shotgun (WGS) entry which is preliminary data.</text>
</comment>
<organism evidence="2 3">
    <name type="scientific">Runella aurantiaca</name>
    <dbReference type="NCBI Taxonomy" id="2282308"/>
    <lineage>
        <taxon>Bacteria</taxon>
        <taxon>Pseudomonadati</taxon>
        <taxon>Bacteroidota</taxon>
        <taxon>Cytophagia</taxon>
        <taxon>Cytophagales</taxon>
        <taxon>Spirosomataceae</taxon>
        <taxon>Runella</taxon>
    </lineage>
</organism>
<sequence length="70" mass="8094">MPVESLIGGIRFKIKDFSEVSESDSGATRPFTNKLEKKGLDMVSNRLIVSMFLFYIFDFPFLCFFLFVLI</sequence>
<reference evidence="2 3" key="1">
    <citation type="submission" date="2018-07" db="EMBL/GenBank/DDBJ databases">
        <title>Genome analysis of Runella aurantiaca.</title>
        <authorList>
            <person name="Yang X."/>
        </authorList>
    </citation>
    <scope>NUCLEOTIDE SEQUENCE [LARGE SCALE GENOMIC DNA]</scope>
    <source>
        <strain evidence="2 3">YX9</strain>
    </source>
</reference>
<keyword evidence="1" id="KW-0472">Membrane</keyword>
<evidence type="ECO:0000313" key="2">
    <source>
        <dbReference type="EMBL" id="RDB02315.1"/>
    </source>
</evidence>
<dbReference type="Proteomes" id="UP000253141">
    <property type="component" value="Unassembled WGS sequence"/>
</dbReference>
<protein>
    <submittedName>
        <fullName evidence="2">Uncharacterized protein</fullName>
    </submittedName>
</protein>
<gene>
    <name evidence="2" type="ORF">DVG78_29425</name>
</gene>
<dbReference type="EMBL" id="QPIW01000048">
    <property type="protein sequence ID" value="RDB02315.1"/>
    <property type="molecule type" value="Genomic_DNA"/>
</dbReference>
<dbReference type="AlphaFoldDB" id="A0A369I237"/>
<accession>A0A369I237</accession>
<name>A0A369I237_9BACT</name>
<keyword evidence="1" id="KW-1133">Transmembrane helix</keyword>
<feature type="transmembrane region" description="Helical" evidence="1">
    <location>
        <begin position="47"/>
        <end position="69"/>
    </location>
</feature>